<evidence type="ECO:0000256" key="1">
    <source>
        <dbReference type="ARBA" id="ARBA00023015"/>
    </source>
</evidence>
<dbReference type="PRINTS" id="PR00038">
    <property type="entry name" value="HTHLUXR"/>
</dbReference>
<keyword evidence="1" id="KW-0805">Transcription regulation</keyword>
<reference evidence="6 7" key="1">
    <citation type="journal article" date="2013" name="Genome Announc.">
        <title>The Draft Genome Sequence of Sphingomonas paucimobilis Strain HER1398 (Proteobacteria), Host to the Giant PAU Phage, Indicates That It Is a Member of the Genus Sphingobacterium (Bacteroidetes).</title>
        <authorList>
            <person name="White R.A.III."/>
            <person name="Suttle C.A."/>
        </authorList>
    </citation>
    <scope>NUCLEOTIDE SEQUENCE [LARGE SCALE GENOMIC DNA]</scope>
    <source>
        <strain evidence="6 7">HER1398</strain>
    </source>
</reference>
<evidence type="ECO:0000313" key="7">
    <source>
        <dbReference type="Proteomes" id="UP000016584"/>
    </source>
</evidence>
<evidence type="ECO:0000256" key="3">
    <source>
        <dbReference type="ARBA" id="ARBA00023163"/>
    </source>
</evidence>
<feature type="transmembrane region" description="Helical" evidence="4">
    <location>
        <begin position="328"/>
        <end position="346"/>
    </location>
</feature>
<dbReference type="InterPro" id="IPR036388">
    <property type="entry name" value="WH-like_DNA-bd_sf"/>
</dbReference>
<evidence type="ECO:0000256" key="4">
    <source>
        <dbReference type="SAM" id="Phobius"/>
    </source>
</evidence>
<feature type="transmembrane region" description="Helical" evidence="4">
    <location>
        <begin position="297"/>
        <end position="316"/>
    </location>
</feature>
<feature type="transmembrane region" description="Helical" evidence="4">
    <location>
        <begin position="244"/>
        <end position="262"/>
    </location>
</feature>
<evidence type="ECO:0000313" key="6">
    <source>
        <dbReference type="EMBL" id="ERJ58179.1"/>
    </source>
</evidence>
<dbReference type="AlphaFoldDB" id="U2IZR8"/>
<sequence>MASDSDNYFMKYPCSIKPIMNILWEYLSFSVQAFLLAIFVLLSSSSDSRASSMDSLKITQLSYRPLHTHSDLYRAQDSSGDTWVRGHIADSLLHHVVLFQNRSIHIMDYDLYAYEGGQLIRLKKNVDRNGLQVQTRYPVYYYIPSATEYYINIRKSDPHELQLFNNEIGRFGQSASLIVLYFSMYYGLAIMVILFNIVFYLIFIDPRFITYALLQLSIFLTFFYEDGMFYYFSNQEWILPYFSIWNTSASCLLAAIFTYYFLDLRQHIPFFGKLIAISAISLLSTASLYSYTDWWGFNLISLLIRFALPAFCFYQAGKLFKTSPYARFLLINFGLLVFVGIGYALYRRYDFNFLSIFNIHTLRLTSAIEIVAISFALIFKVRTLREENARYKTELRHYLSLLRLDKELEYEKNKQETSTYTLSAPTDRDQFMIEEIQAQFQLTDREVEVLHHIWKGDSNKEIAERLFISVHTVKYHVGKLYVKLDVSTRSEVRSLKP</sequence>
<dbReference type="PATRIC" id="fig|1346330.5.peg.3524"/>
<gene>
    <name evidence="6" type="ORF">M472_05320</name>
</gene>
<keyword evidence="4" id="KW-0472">Membrane</keyword>
<dbReference type="CDD" id="cd06170">
    <property type="entry name" value="LuxR_C_like"/>
    <property type="match status" value="1"/>
</dbReference>
<keyword evidence="7" id="KW-1185">Reference proteome</keyword>
<dbReference type="Proteomes" id="UP000016584">
    <property type="component" value="Unassembled WGS sequence"/>
</dbReference>
<organism evidence="6 7">
    <name type="scientific">Sphingobacterium paucimobilis HER1398</name>
    <dbReference type="NCBI Taxonomy" id="1346330"/>
    <lineage>
        <taxon>Bacteria</taxon>
        <taxon>Pseudomonadati</taxon>
        <taxon>Bacteroidota</taxon>
        <taxon>Sphingobacteriia</taxon>
        <taxon>Sphingobacteriales</taxon>
        <taxon>Sphingobacteriaceae</taxon>
        <taxon>Sphingobacterium</taxon>
    </lineage>
</organism>
<evidence type="ECO:0000256" key="2">
    <source>
        <dbReference type="ARBA" id="ARBA00023125"/>
    </source>
</evidence>
<dbReference type="PANTHER" id="PTHR44688:SF16">
    <property type="entry name" value="DNA-BINDING TRANSCRIPTIONAL ACTIVATOR DEVR_DOSR"/>
    <property type="match status" value="1"/>
</dbReference>
<dbReference type="Pfam" id="PF00196">
    <property type="entry name" value="GerE"/>
    <property type="match status" value="1"/>
</dbReference>
<feature type="domain" description="HTH luxR-type" evidence="5">
    <location>
        <begin position="435"/>
        <end position="497"/>
    </location>
</feature>
<dbReference type="PANTHER" id="PTHR44688">
    <property type="entry name" value="DNA-BINDING TRANSCRIPTIONAL ACTIVATOR DEVR_DOSR"/>
    <property type="match status" value="1"/>
</dbReference>
<dbReference type="InterPro" id="IPR000792">
    <property type="entry name" value="Tscrpt_reg_LuxR_C"/>
</dbReference>
<dbReference type="InterPro" id="IPR011623">
    <property type="entry name" value="7TMR_DISM_rcpt_extracell_dom1"/>
</dbReference>
<dbReference type="STRING" id="1346330.M472_05320"/>
<dbReference type="EMBL" id="ATDL01000018">
    <property type="protein sequence ID" value="ERJ58179.1"/>
    <property type="molecule type" value="Genomic_DNA"/>
</dbReference>
<proteinExistence type="predicted"/>
<name>U2IZR8_9SPHI</name>
<dbReference type="Pfam" id="PF07695">
    <property type="entry name" value="7TMR-DISM_7TM"/>
    <property type="match status" value="1"/>
</dbReference>
<dbReference type="GO" id="GO:0003677">
    <property type="term" value="F:DNA binding"/>
    <property type="evidence" value="ECO:0007669"/>
    <property type="project" value="UniProtKB-KW"/>
</dbReference>
<protein>
    <recommendedName>
        <fullName evidence="5">HTH luxR-type domain-containing protein</fullName>
    </recommendedName>
</protein>
<dbReference type="PROSITE" id="PS50043">
    <property type="entry name" value="HTH_LUXR_2"/>
    <property type="match status" value="1"/>
</dbReference>
<dbReference type="InterPro" id="IPR016032">
    <property type="entry name" value="Sig_transdc_resp-reg_C-effctor"/>
</dbReference>
<dbReference type="SMART" id="SM00421">
    <property type="entry name" value="HTH_LUXR"/>
    <property type="match status" value="1"/>
</dbReference>
<comment type="caution">
    <text evidence="6">The sequence shown here is derived from an EMBL/GenBank/DDBJ whole genome shotgun (WGS) entry which is preliminary data.</text>
</comment>
<feature type="transmembrane region" description="Helical" evidence="4">
    <location>
        <begin position="358"/>
        <end position="379"/>
    </location>
</feature>
<feature type="transmembrane region" description="Helical" evidence="4">
    <location>
        <begin position="178"/>
        <end position="201"/>
    </location>
</feature>
<keyword evidence="4" id="KW-1133">Transmembrane helix</keyword>
<dbReference type="Gene3D" id="1.10.10.10">
    <property type="entry name" value="Winged helix-like DNA-binding domain superfamily/Winged helix DNA-binding domain"/>
    <property type="match status" value="1"/>
</dbReference>
<evidence type="ECO:0000259" key="5">
    <source>
        <dbReference type="PROSITE" id="PS50043"/>
    </source>
</evidence>
<feature type="transmembrane region" description="Helical" evidence="4">
    <location>
        <begin position="274"/>
        <end position="291"/>
    </location>
</feature>
<dbReference type="eggNOG" id="COG2197">
    <property type="taxonomic scope" value="Bacteria"/>
</dbReference>
<feature type="transmembrane region" description="Helical" evidence="4">
    <location>
        <begin position="208"/>
        <end position="224"/>
    </location>
</feature>
<dbReference type="SUPFAM" id="SSF46894">
    <property type="entry name" value="C-terminal effector domain of the bipartite response regulators"/>
    <property type="match status" value="1"/>
</dbReference>
<dbReference type="GO" id="GO:0006355">
    <property type="term" value="P:regulation of DNA-templated transcription"/>
    <property type="evidence" value="ECO:0007669"/>
    <property type="project" value="InterPro"/>
</dbReference>
<keyword evidence="3" id="KW-0804">Transcription</keyword>
<keyword evidence="4" id="KW-0812">Transmembrane</keyword>
<accession>U2IZR8</accession>
<keyword evidence="2" id="KW-0238">DNA-binding</keyword>